<dbReference type="GO" id="GO:0008270">
    <property type="term" value="F:zinc ion binding"/>
    <property type="evidence" value="ECO:0007669"/>
    <property type="project" value="UniProtKB-KW"/>
</dbReference>
<protein>
    <recommendedName>
        <fullName evidence="3">SWIM-type domain-containing protein</fullName>
    </recommendedName>
</protein>
<evidence type="ECO:0000259" key="3">
    <source>
        <dbReference type="PROSITE" id="PS50966"/>
    </source>
</evidence>
<feature type="region of interest" description="Disordered" evidence="2">
    <location>
        <begin position="445"/>
        <end position="468"/>
    </location>
</feature>
<evidence type="ECO:0000313" key="5">
    <source>
        <dbReference type="Proteomes" id="UP000660262"/>
    </source>
</evidence>
<feature type="compositionally biased region" description="Polar residues" evidence="2">
    <location>
        <begin position="510"/>
        <end position="520"/>
    </location>
</feature>
<feature type="region of interest" description="Disordered" evidence="2">
    <location>
        <begin position="489"/>
        <end position="526"/>
    </location>
</feature>
<comment type="caution">
    <text evidence="4">The sequence shown here is derived from an EMBL/GenBank/DDBJ whole genome shotgun (WGS) entry which is preliminary data.</text>
</comment>
<dbReference type="OrthoDB" id="5575062at2759"/>
<accession>A0A830HFH3</accession>
<feature type="domain" description="SWIM-type" evidence="3">
    <location>
        <begin position="367"/>
        <end position="400"/>
    </location>
</feature>
<sequence>MASHLVQRVRHVTDTSMSIVDDDDDGKMIVESLTDDQKLALKRAKMTCDNIEMQLMMVAQKKTKFTAPDTTFITDEDGAFYTGFTYVPAASKAMWDAGLLERTPSETDGAHSEGDCGGTFKSTVTYDANRNLVALVVDHSIFNEDEIRWTAHYRKLHDEYPGIDHPSHGNISDQDKGLEAGRKKGCALMSGFHCYKHRWPHVGQHAGAKAMKEYMEAVYAYSERHLNFILAQMNAATKTYIDKIPHAEQFKRSAFLAGVSLRNYSTQQGAESFNGKLISRNVRHVPVLDAMANIVSMLRDDIVSAYNQALTCSDHAPPRIRTMLRTGGEDEKLIEKFSCKWQGTSARTSASRTIAHVWHVDYPDKYFVVNIKEGTCSCCRPEVIEAPCCVHLATCANSSGVDLAPKLQAMDTTARWREQTAKAYSVISSIIPPSTAELDFVAHTPLQPPVAGPRPRGRPPKADRKESAVELALGKNQCAICKQFGHKTGSRKKDEHQKNLKEAKDEYASASESVKANEQSLAKAEKDKTATKELGDMLKELAATTGAQAGKESQSQTAIHAALLEGSRSKLLTGFCAKLGDIGSIDAKYDVAVSTACPQLNYYVGGNHGGRSEGC</sequence>
<feature type="compositionally biased region" description="Basic and acidic residues" evidence="2">
    <location>
        <begin position="491"/>
        <end position="507"/>
    </location>
</feature>
<proteinExistence type="predicted"/>
<reference evidence="4" key="1">
    <citation type="submission" date="2020-10" db="EMBL/GenBank/DDBJ databases">
        <title>Unveiling of a novel bifunctional photoreceptor, Dualchrome1, isolated from a cosmopolitan green alga.</title>
        <authorList>
            <person name="Suzuki S."/>
            <person name="Kawachi M."/>
        </authorList>
    </citation>
    <scope>NUCLEOTIDE SEQUENCE</scope>
    <source>
        <strain evidence="4">NIES 2893</strain>
    </source>
</reference>
<gene>
    <name evidence="4" type="ORF">PPROV_000483300</name>
</gene>
<keyword evidence="1" id="KW-0862">Zinc</keyword>
<dbReference type="AlphaFoldDB" id="A0A830HFH3"/>
<keyword evidence="1" id="KW-0479">Metal-binding</keyword>
<dbReference type="EMBL" id="BNJQ01000012">
    <property type="protein sequence ID" value="GHP06086.1"/>
    <property type="molecule type" value="Genomic_DNA"/>
</dbReference>
<dbReference type="Proteomes" id="UP000660262">
    <property type="component" value="Unassembled WGS sequence"/>
</dbReference>
<evidence type="ECO:0000256" key="1">
    <source>
        <dbReference type="PROSITE-ProRule" id="PRU00325"/>
    </source>
</evidence>
<dbReference type="PANTHER" id="PTHR31973:SF187">
    <property type="entry name" value="MUTATOR TRANSPOSASE MUDRA PROTEIN"/>
    <property type="match status" value="1"/>
</dbReference>
<keyword evidence="5" id="KW-1185">Reference proteome</keyword>
<name>A0A830HFH3_9CHLO</name>
<dbReference type="PANTHER" id="PTHR31973">
    <property type="entry name" value="POLYPROTEIN, PUTATIVE-RELATED"/>
    <property type="match status" value="1"/>
</dbReference>
<organism evidence="4 5">
    <name type="scientific">Pycnococcus provasolii</name>
    <dbReference type="NCBI Taxonomy" id="41880"/>
    <lineage>
        <taxon>Eukaryota</taxon>
        <taxon>Viridiplantae</taxon>
        <taxon>Chlorophyta</taxon>
        <taxon>Pseudoscourfieldiophyceae</taxon>
        <taxon>Pseudoscourfieldiales</taxon>
        <taxon>Pycnococcaceae</taxon>
        <taxon>Pycnococcus</taxon>
    </lineage>
</organism>
<evidence type="ECO:0000256" key="2">
    <source>
        <dbReference type="SAM" id="MobiDB-lite"/>
    </source>
</evidence>
<keyword evidence="1" id="KW-0863">Zinc-finger</keyword>
<dbReference type="InterPro" id="IPR007527">
    <property type="entry name" value="Znf_SWIM"/>
</dbReference>
<evidence type="ECO:0000313" key="4">
    <source>
        <dbReference type="EMBL" id="GHP06086.1"/>
    </source>
</evidence>
<dbReference type="PROSITE" id="PS50966">
    <property type="entry name" value="ZF_SWIM"/>
    <property type="match status" value="1"/>
</dbReference>